<protein>
    <submittedName>
        <fullName evidence="1">Uncharacterized protein</fullName>
    </submittedName>
</protein>
<evidence type="ECO:0000313" key="2">
    <source>
        <dbReference type="Proteomes" id="UP000828048"/>
    </source>
</evidence>
<gene>
    <name evidence="1" type="ORF">Vadar_026850</name>
</gene>
<accession>A0ACB7X4W1</accession>
<name>A0ACB7X4W1_9ERIC</name>
<proteinExistence type="predicted"/>
<reference evidence="1 2" key="1">
    <citation type="journal article" date="2021" name="Hortic Res">
        <title>High-quality reference genome and annotation aids understanding of berry development for evergreen blueberry (Vaccinium darrowii).</title>
        <authorList>
            <person name="Yu J."/>
            <person name="Hulse-Kemp A.M."/>
            <person name="Babiker E."/>
            <person name="Staton M."/>
        </authorList>
    </citation>
    <scope>NUCLEOTIDE SEQUENCE [LARGE SCALE GENOMIC DNA]</scope>
    <source>
        <strain evidence="2">cv. NJ 8807/NJ 8810</strain>
        <tissue evidence="1">Young leaf</tissue>
    </source>
</reference>
<evidence type="ECO:0000313" key="1">
    <source>
        <dbReference type="EMBL" id="KAH7835515.1"/>
    </source>
</evidence>
<dbReference type="EMBL" id="CM037152">
    <property type="protein sequence ID" value="KAH7835515.1"/>
    <property type="molecule type" value="Genomic_DNA"/>
</dbReference>
<organism evidence="1 2">
    <name type="scientific">Vaccinium darrowii</name>
    <dbReference type="NCBI Taxonomy" id="229202"/>
    <lineage>
        <taxon>Eukaryota</taxon>
        <taxon>Viridiplantae</taxon>
        <taxon>Streptophyta</taxon>
        <taxon>Embryophyta</taxon>
        <taxon>Tracheophyta</taxon>
        <taxon>Spermatophyta</taxon>
        <taxon>Magnoliopsida</taxon>
        <taxon>eudicotyledons</taxon>
        <taxon>Gunneridae</taxon>
        <taxon>Pentapetalae</taxon>
        <taxon>asterids</taxon>
        <taxon>Ericales</taxon>
        <taxon>Ericaceae</taxon>
        <taxon>Vaccinioideae</taxon>
        <taxon>Vaccinieae</taxon>
        <taxon>Vaccinium</taxon>
    </lineage>
</organism>
<keyword evidence="2" id="KW-1185">Reference proteome</keyword>
<sequence length="93" mass="9855">MQTAATNKQITSPTTAAAALRLFLHDCSILVSFTLANKAERDTNINLSSPGDKFDIVVQATTVLELACPSVVSCVDILAVVVRDLVTMMGGPY</sequence>
<comment type="caution">
    <text evidence="1">The sequence shown here is derived from an EMBL/GenBank/DDBJ whole genome shotgun (WGS) entry which is preliminary data.</text>
</comment>
<dbReference type="Proteomes" id="UP000828048">
    <property type="component" value="Chromosome 2"/>
</dbReference>